<proteinExistence type="predicted"/>
<sequence length="166" mass="18015">MGFHPIGLVTAGLFSLFVLSTQAFAAGTIQGKRFQDWGGNCQSLAQGQGRHCYLEQVLQDGEQKVMISVIGYRPGQSLPSMAFELPPNIHLAAGFTLSMNQGPITRFKGSCTQQRCTASFQLTASILQQFQRGQTAQLSYLSTPHKRPVDLPLSLMGITAGLKALR</sequence>
<dbReference type="AlphaFoldDB" id="A0A1T4XV47"/>
<dbReference type="Gene3D" id="2.60.40.1880">
    <property type="entry name" value="Invasion associated locus B (IalB) protein"/>
    <property type="match status" value="1"/>
</dbReference>
<dbReference type="InterPro" id="IPR038696">
    <property type="entry name" value="IalB_sf"/>
</dbReference>
<dbReference type="Pfam" id="PF06776">
    <property type="entry name" value="IalB"/>
    <property type="match status" value="1"/>
</dbReference>
<organism evidence="2 3">
    <name type="scientific">Thiothrix eikelboomii</name>
    <dbReference type="NCBI Taxonomy" id="92487"/>
    <lineage>
        <taxon>Bacteria</taxon>
        <taxon>Pseudomonadati</taxon>
        <taxon>Pseudomonadota</taxon>
        <taxon>Gammaproteobacteria</taxon>
        <taxon>Thiotrichales</taxon>
        <taxon>Thiotrichaceae</taxon>
        <taxon>Thiothrix</taxon>
    </lineage>
</organism>
<feature type="signal peptide" evidence="1">
    <location>
        <begin position="1"/>
        <end position="25"/>
    </location>
</feature>
<name>A0A1T4XV47_9GAMM</name>
<evidence type="ECO:0000256" key="1">
    <source>
        <dbReference type="SAM" id="SignalP"/>
    </source>
</evidence>
<dbReference type="EMBL" id="FUYB01000023">
    <property type="protein sequence ID" value="SKA93038.1"/>
    <property type="molecule type" value="Genomic_DNA"/>
</dbReference>
<reference evidence="2 3" key="1">
    <citation type="submission" date="2017-02" db="EMBL/GenBank/DDBJ databases">
        <authorList>
            <person name="Peterson S.W."/>
        </authorList>
    </citation>
    <scope>NUCLEOTIDE SEQUENCE [LARGE SCALE GENOMIC DNA]</scope>
    <source>
        <strain evidence="2 3">ATCC 49788</strain>
    </source>
</reference>
<protein>
    <submittedName>
        <fullName evidence="2">Invasion protein IalB, involved in pathogenesis</fullName>
    </submittedName>
</protein>
<accession>A0A1T4XV47</accession>
<keyword evidence="3" id="KW-1185">Reference proteome</keyword>
<evidence type="ECO:0000313" key="2">
    <source>
        <dbReference type="EMBL" id="SKA93038.1"/>
    </source>
</evidence>
<evidence type="ECO:0000313" key="3">
    <source>
        <dbReference type="Proteomes" id="UP000190460"/>
    </source>
</evidence>
<feature type="chain" id="PRO_5010580448" evidence="1">
    <location>
        <begin position="26"/>
        <end position="166"/>
    </location>
</feature>
<gene>
    <name evidence="2" type="ORF">SAMN02745130_03460</name>
</gene>
<dbReference type="Proteomes" id="UP000190460">
    <property type="component" value="Unassembled WGS sequence"/>
</dbReference>
<dbReference type="STRING" id="92487.SAMN02745130_03460"/>
<dbReference type="OrthoDB" id="7057139at2"/>
<dbReference type="InterPro" id="IPR010642">
    <property type="entry name" value="Invasion_prot_B"/>
</dbReference>
<keyword evidence="1" id="KW-0732">Signal</keyword>
<dbReference type="RefSeq" id="WP_078923897.1">
    <property type="nucleotide sequence ID" value="NZ_FUYB01000023.1"/>
</dbReference>